<sequence length="108" mass="11079">MTKASSGKLIFSNPANPDSAFTPEMKSLSEVTAFTAHTTAPKLKSGATAPKVAVYTAPPNVVVSPGNPLIISGSGPVSVQFGTVTIEPGGQIFVYTTADISIETLVKQ</sequence>
<dbReference type="RefSeq" id="WP_091372417.1">
    <property type="nucleotide sequence ID" value="NZ_LT629740.1"/>
</dbReference>
<name>A0A1H1WS51_MUCMA</name>
<dbReference type="OrthoDB" id="1365160at2"/>
<evidence type="ECO:0000256" key="1">
    <source>
        <dbReference type="SAM" id="MobiDB-lite"/>
    </source>
</evidence>
<protein>
    <submittedName>
        <fullName evidence="2">Uncharacterized protein</fullName>
    </submittedName>
</protein>
<gene>
    <name evidence="2" type="ORF">SAMN05216490_2246</name>
</gene>
<accession>A0A1H1WS51</accession>
<dbReference type="Proteomes" id="UP000199679">
    <property type="component" value="Chromosome I"/>
</dbReference>
<keyword evidence="3" id="KW-1185">Reference proteome</keyword>
<dbReference type="STRING" id="652787.SAMN05216490_2246"/>
<evidence type="ECO:0000313" key="2">
    <source>
        <dbReference type="EMBL" id="SDS99029.1"/>
    </source>
</evidence>
<dbReference type="AlphaFoldDB" id="A0A1H1WS51"/>
<proteinExistence type="predicted"/>
<reference evidence="2 3" key="1">
    <citation type="submission" date="2016-10" db="EMBL/GenBank/DDBJ databases">
        <authorList>
            <person name="de Groot N.N."/>
        </authorList>
    </citation>
    <scope>NUCLEOTIDE SEQUENCE [LARGE SCALE GENOMIC DNA]</scope>
    <source>
        <strain evidence="2 3">MP1X4</strain>
    </source>
</reference>
<organism evidence="2 3">
    <name type="scientific">Mucilaginibacter mallensis</name>
    <dbReference type="NCBI Taxonomy" id="652787"/>
    <lineage>
        <taxon>Bacteria</taxon>
        <taxon>Pseudomonadati</taxon>
        <taxon>Bacteroidota</taxon>
        <taxon>Sphingobacteriia</taxon>
        <taxon>Sphingobacteriales</taxon>
        <taxon>Sphingobacteriaceae</taxon>
        <taxon>Mucilaginibacter</taxon>
    </lineage>
</organism>
<feature type="region of interest" description="Disordered" evidence="1">
    <location>
        <begin position="1"/>
        <end position="22"/>
    </location>
</feature>
<evidence type="ECO:0000313" key="3">
    <source>
        <dbReference type="Proteomes" id="UP000199679"/>
    </source>
</evidence>
<dbReference type="EMBL" id="LT629740">
    <property type="protein sequence ID" value="SDS99029.1"/>
    <property type="molecule type" value="Genomic_DNA"/>
</dbReference>